<dbReference type="Pfam" id="PF10491">
    <property type="entry name" value="Nrf1_DNA-bind"/>
    <property type="match status" value="1"/>
</dbReference>
<keyword evidence="3" id="KW-1185">Reference proteome</keyword>
<protein>
    <recommendedName>
        <fullName evidence="1">Nuclear respiratory factor 1 NLS/DNA-binding dimerisation domain-containing protein</fullName>
    </recommendedName>
</protein>
<dbReference type="Proteomes" id="UP000091820">
    <property type="component" value="Unassembled WGS sequence"/>
</dbReference>
<dbReference type="InterPro" id="IPR019525">
    <property type="entry name" value="Nrf1_NLS/DNA-bd_dimer"/>
</dbReference>
<proteinExistence type="predicted"/>
<organism evidence="2 3">
    <name type="scientific">Glossina brevipalpis</name>
    <dbReference type="NCBI Taxonomy" id="37001"/>
    <lineage>
        <taxon>Eukaryota</taxon>
        <taxon>Metazoa</taxon>
        <taxon>Ecdysozoa</taxon>
        <taxon>Arthropoda</taxon>
        <taxon>Hexapoda</taxon>
        <taxon>Insecta</taxon>
        <taxon>Pterygota</taxon>
        <taxon>Neoptera</taxon>
        <taxon>Endopterygota</taxon>
        <taxon>Diptera</taxon>
        <taxon>Brachycera</taxon>
        <taxon>Muscomorpha</taxon>
        <taxon>Hippoboscoidea</taxon>
        <taxon>Glossinidae</taxon>
        <taxon>Glossina</taxon>
    </lineage>
</organism>
<evidence type="ECO:0000313" key="3">
    <source>
        <dbReference type="Proteomes" id="UP000091820"/>
    </source>
</evidence>
<name>A0A1A9W357_9MUSC</name>
<evidence type="ECO:0000313" key="2">
    <source>
        <dbReference type="EnsemblMetazoa" id="GBRI004679-PA"/>
    </source>
</evidence>
<reference evidence="3" key="1">
    <citation type="submission" date="2014-03" db="EMBL/GenBank/DDBJ databases">
        <authorList>
            <person name="Aksoy S."/>
            <person name="Warren W."/>
            <person name="Wilson R.K."/>
        </authorList>
    </citation>
    <scope>NUCLEOTIDE SEQUENCE [LARGE SCALE GENOMIC DNA]</scope>
    <source>
        <strain evidence="3">IAEA</strain>
    </source>
</reference>
<dbReference type="AlphaFoldDB" id="A0A1A9W357"/>
<dbReference type="VEuPathDB" id="VectorBase:GBRI004679"/>
<evidence type="ECO:0000259" key="1">
    <source>
        <dbReference type="Pfam" id="PF10491"/>
    </source>
</evidence>
<reference evidence="2" key="2">
    <citation type="submission" date="2020-05" db="UniProtKB">
        <authorList>
            <consortium name="EnsemblMetazoa"/>
        </authorList>
    </citation>
    <scope>IDENTIFICATION</scope>
    <source>
        <strain evidence="2">IAEA</strain>
    </source>
</reference>
<feature type="domain" description="Nuclear respiratory factor 1 NLS/DNA-binding dimerisation" evidence="1">
    <location>
        <begin position="6"/>
        <end position="101"/>
    </location>
</feature>
<sequence>MDEHEEFQQKIILNLPLLFVGVYPTYLEKITESQLETFIPLMVQSSLNKFNLPVDMKDCIKPEWWPDDLSFSFPLIKPKEFKGSWLAKLKDIVQICYEFHKSILHPKFSNKISMYEQASLRFISRYNFPTSLCDRKRKISKTTFRNETISYDQIQGLRKLKNDPQRKNGIERKIMAPFDINQRDNCAAELYSDEVMLKHGKSCRVQDEVILNATSELANIDNIKIDSNNVAETNELRIQFLMNFNLKYKSKHLESPKTAETLKVSTLNQWETKLVIPERNGRRSQRNRTMDPMLRSLNIPFSSLKGQLLLRTTKEMVTCQYLNERLEYIEVFCHAPILSEVSSWPKYFRKNFFLRTPSSTFKKPAEYSSHLYVFPRRQFSQKRQNEIFNLLNSTLLRRCRSMSIRMVEMEPNHSKIDIKLNRNNPHGSGLKISSSPSERIILETINLCTSDEEDDFGMQPMPLPLILKDNNLCCVTSTYKK</sequence>
<accession>A0A1A9W357</accession>
<dbReference type="EnsemblMetazoa" id="GBRI004679-RA">
    <property type="protein sequence ID" value="GBRI004679-PA"/>
    <property type="gene ID" value="GBRI004679"/>
</dbReference>